<accession>A0A1H3LLC1</accession>
<evidence type="ECO:0000259" key="4">
    <source>
        <dbReference type="Pfam" id="PF13629"/>
    </source>
</evidence>
<dbReference type="GO" id="GO:0009306">
    <property type="term" value="P:protein secretion"/>
    <property type="evidence" value="ECO:0007669"/>
    <property type="project" value="InterPro"/>
</dbReference>
<proteinExistence type="inferred from homology"/>
<feature type="domain" description="Type II/III secretion system secretin-like" evidence="3">
    <location>
        <begin position="202"/>
        <end position="363"/>
    </location>
</feature>
<dbReference type="Pfam" id="PF00263">
    <property type="entry name" value="Secretin"/>
    <property type="match status" value="1"/>
</dbReference>
<comment type="similarity">
    <text evidence="1">Belongs to the bacterial secretin family.</text>
</comment>
<dbReference type="GO" id="GO:0015627">
    <property type="term" value="C:type II protein secretion system complex"/>
    <property type="evidence" value="ECO:0007669"/>
    <property type="project" value="TreeGrafter"/>
</dbReference>
<name>A0A1H3LLC1_9PSED</name>
<dbReference type="RefSeq" id="WP_069786905.1">
    <property type="nucleotide sequence ID" value="NZ_FNOX01000004.1"/>
</dbReference>
<reference evidence="5 6" key="1">
    <citation type="submission" date="2016-10" db="EMBL/GenBank/DDBJ databases">
        <authorList>
            <person name="de Groot N.N."/>
        </authorList>
    </citation>
    <scope>NUCLEOTIDE SEQUENCE [LARGE SCALE GENOMIC DNA]</scope>
    <source>
        <strain evidence="5 6">ICMP 14252</strain>
    </source>
</reference>
<protein>
    <submittedName>
        <fullName evidence="5">Pilus assembly protein CpaC</fullName>
    </submittedName>
</protein>
<dbReference type="PANTHER" id="PTHR30332">
    <property type="entry name" value="PROBABLE GENERAL SECRETION PATHWAY PROTEIN D"/>
    <property type="match status" value="1"/>
</dbReference>
<dbReference type="InterPro" id="IPR004846">
    <property type="entry name" value="T2SS/T3SS_dom"/>
</dbReference>
<dbReference type="Pfam" id="PF13629">
    <property type="entry name" value="T2SS-T3SS_pil_N"/>
    <property type="match status" value="1"/>
</dbReference>
<organism evidence="5 6">
    <name type="scientific">Pseudomonas salomonii</name>
    <dbReference type="NCBI Taxonomy" id="191391"/>
    <lineage>
        <taxon>Bacteria</taxon>
        <taxon>Pseudomonadati</taxon>
        <taxon>Pseudomonadota</taxon>
        <taxon>Gammaproteobacteria</taxon>
        <taxon>Pseudomonadales</taxon>
        <taxon>Pseudomonadaceae</taxon>
        <taxon>Pseudomonas</taxon>
    </lineage>
</organism>
<dbReference type="InterPro" id="IPR001775">
    <property type="entry name" value="GspD/PilQ"/>
</dbReference>
<dbReference type="PANTHER" id="PTHR30332:SF17">
    <property type="entry name" value="TYPE IV PILIATION SYSTEM PROTEIN DR_0774-RELATED"/>
    <property type="match status" value="1"/>
</dbReference>
<sequence length="406" mass="43036">MNRRFAPVFTLKIACALMLSNLSVGLVAAAPGNCGSLGQLPAALSVGEGLQQELQSPVAITRLAIGDPKIADVHLNGDRGFLLTGIASGTTSLMVWTACSTTPRQSMVFVKGKATSALTSLSLSPSDDPTLPSQVQTDIRFVEVSRSKLKEASTKILGIGSNFFLGSPNLVSPTPGTFRLPVSDSNFNIGFGGGRVSAMINALESSGFAYTLARPSLVAMSGQSATFLAGGEVPIPVPSSASNNISIEYKEFGIRLTLTPTVIDRNRISLKVAPEVSELDYTNAVTIQGVQVPALAIRRTDTSVSLADGESFVISGLISSTNTTTISKFPGLGDIPILGAFFRDSSVNRQDKELLMIVTPHLVQPLAANAQLPSLPGEKLRNYDPNWYRLYFLENGNFDRLNGLSQ</sequence>
<dbReference type="PRINTS" id="PR00811">
    <property type="entry name" value="BCTERIALGSPD"/>
</dbReference>
<keyword evidence="2" id="KW-0732">Signal</keyword>
<dbReference type="InterPro" id="IPR032789">
    <property type="entry name" value="T2SS-T3SS_pil_N"/>
</dbReference>
<evidence type="ECO:0000256" key="2">
    <source>
        <dbReference type="SAM" id="SignalP"/>
    </source>
</evidence>
<evidence type="ECO:0000313" key="5">
    <source>
        <dbReference type="EMBL" id="SDY65337.1"/>
    </source>
</evidence>
<evidence type="ECO:0000259" key="3">
    <source>
        <dbReference type="Pfam" id="PF00263"/>
    </source>
</evidence>
<gene>
    <name evidence="5" type="ORF">SAMN05216247_104459</name>
</gene>
<dbReference type="Proteomes" id="UP000182902">
    <property type="component" value="Unassembled WGS sequence"/>
</dbReference>
<dbReference type="InterPro" id="IPR050810">
    <property type="entry name" value="Bact_Secretion_Sys_Channel"/>
</dbReference>
<dbReference type="EMBL" id="FNOX01000004">
    <property type="protein sequence ID" value="SDY65337.1"/>
    <property type="molecule type" value="Genomic_DNA"/>
</dbReference>
<evidence type="ECO:0000313" key="6">
    <source>
        <dbReference type="Proteomes" id="UP000182902"/>
    </source>
</evidence>
<evidence type="ECO:0000256" key="1">
    <source>
        <dbReference type="RuleBase" id="RU004003"/>
    </source>
</evidence>
<dbReference type="AlphaFoldDB" id="A0A1H3LLC1"/>
<feature type="signal peptide" evidence="2">
    <location>
        <begin position="1"/>
        <end position="29"/>
    </location>
</feature>
<feature type="domain" description="Pilus formation protein N-terminal" evidence="4">
    <location>
        <begin position="42"/>
        <end position="110"/>
    </location>
</feature>
<feature type="chain" id="PRO_5010209088" evidence="2">
    <location>
        <begin position="30"/>
        <end position="406"/>
    </location>
</feature>